<dbReference type="SMART" id="SM00382">
    <property type="entry name" value="AAA"/>
    <property type="match status" value="1"/>
</dbReference>
<dbReference type="PANTHER" id="PTHR32039:SF7">
    <property type="entry name" value="COMPETENCE PROTEIN COMM"/>
    <property type="match status" value="1"/>
</dbReference>
<dbReference type="InterPro" id="IPR020568">
    <property type="entry name" value="Ribosomal_Su5_D2-typ_SF"/>
</dbReference>
<dbReference type="AlphaFoldDB" id="A0AAU6PHB2"/>
<protein>
    <submittedName>
        <fullName evidence="3">Competence protein ComM</fullName>
    </submittedName>
</protein>
<dbReference type="InterPro" id="IPR014721">
    <property type="entry name" value="Ribsml_uS5_D2-typ_fold_subgr"/>
</dbReference>
<dbReference type="SUPFAM" id="SSF54211">
    <property type="entry name" value="Ribosomal protein S5 domain 2-like"/>
    <property type="match status" value="1"/>
</dbReference>
<dbReference type="GO" id="GO:0005524">
    <property type="term" value="F:ATP binding"/>
    <property type="evidence" value="ECO:0007669"/>
    <property type="project" value="InterPro"/>
</dbReference>
<feature type="domain" description="AAA+ ATPase" evidence="2">
    <location>
        <begin position="221"/>
        <end position="403"/>
    </location>
</feature>
<evidence type="ECO:0000313" key="3">
    <source>
        <dbReference type="EMBL" id="WXU00436.1"/>
    </source>
</evidence>
<evidence type="ECO:0000259" key="2">
    <source>
        <dbReference type="SMART" id="SM00382"/>
    </source>
</evidence>
<dbReference type="InterPro" id="IPR003593">
    <property type="entry name" value="AAA+_ATPase"/>
</dbReference>
<dbReference type="InterPro" id="IPR025158">
    <property type="entry name" value="Mg_chelat-rel_C"/>
</dbReference>
<dbReference type="Gene3D" id="3.40.50.300">
    <property type="entry name" value="P-loop containing nucleotide triphosphate hydrolases"/>
    <property type="match status" value="1"/>
</dbReference>
<dbReference type="Pfam" id="PF13541">
    <property type="entry name" value="ChlI"/>
    <property type="match status" value="1"/>
</dbReference>
<reference evidence="3" key="1">
    <citation type="submission" date="2023-10" db="EMBL/GenBank/DDBJ databases">
        <title>The first scallop-associated chemosynthetic bacterial symbiont.</title>
        <authorList>
            <person name="Lin Y.-T."/>
            <person name="Sun J."/>
            <person name="Ip J.C.-H."/>
            <person name="He X."/>
            <person name="Gao Z.-M."/>
            <person name="Perez M."/>
            <person name="Xu T."/>
            <person name="Qian P.-Y."/>
            <person name="Qiu J.-W."/>
        </authorList>
    </citation>
    <scope>NUCLEOTIDE SEQUENCE</scope>
    <source>
        <strain evidence="3">Gill1</strain>
    </source>
</reference>
<dbReference type="NCBIfam" id="TIGR00368">
    <property type="entry name" value="YifB family Mg chelatase-like AAA ATPase"/>
    <property type="match status" value="1"/>
</dbReference>
<gene>
    <name evidence="3" type="primary">comM</name>
    <name evidence="3" type="ORF">Ctma_1151</name>
</gene>
<dbReference type="Gene3D" id="3.30.230.10">
    <property type="match status" value="1"/>
</dbReference>
<accession>A0AAU6PHB2</accession>
<dbReference type="InterPro" id="IPR027417">
    <property type="entry name" value="P-loop_NTPase"/>
</dbReference>
<dbReference type="InterPro" id="IPR004482">
    <property type="entry name" value="Mg_chelat-rel"/>
</dbReference>
<dbReference type="PANTHER" id="PTHR32039">
    <property type="entry name" value="MAGNESIUM-CHELATASE SUBUNIT CHLI"/>
    <property type="match status" value="1"/>
</dbReference>
<name>A0AAU6PHB2_9GAMM</name>
<dbReference type="Pfam" id="PF13335">
    <property type="entry name" value="Mg_chelatase_C"/>
    <property type="match status" value="1"/>
</dbReference>
<dbReference type="CDD" id="cd00009">
    <property type="entry name" value="AAA"/>
    <property type="match status" value="1"/>
</dbReference>
<dbReference type="Pfam" id="PF01078">
    <property type="entry name" value="Mg_chelatase"/>
    <property type="match status" value="1"/>
</dbReference>
<dbReference type="SUPFAM" id="SSF52540">
    <property type="entry name" value="P-loop containing nucleoside triphosphate hydrolases"/>
    <property type="match status" value="1"/>
</dbReference>
<sequence>MEHRGIRSRMSKLAKIFTRASVGMEAPLVTIEVHISSGLPGFSIVGLPEAAVRESKDRVRSALMNSQFKFPKGRITVSLAPANLPKSGGRYDLPIALGLLMASTQIKPIQDLSKFEFFGELGLDGALRVTEGLLPAIIAGAQDNHSIVLPAQNSEQYALVNHAKIYPCDHLLKVCGFLMGVSEVDELAHNLADSQTVYDNDFSQVKGQHHAKRALEIAVSGGHNLLLIGPPGSGKTMLAERLPSIMPPLTTDKALERASIYSIANKPLGLNQLKIRPFRSPHHSSSAVALVGGGSPPKPGEISLAHEGVLFLDELPEFPRGVLEVLRQPLENGEIHLSRAAQQSVFPANFQLIGAMNPCPCGYYGDGTAKCHCTNDQIDRYKNKISGPLLDRIDMVLTVPPLPKEVLLNQTAEATENSETVRNRVIKAHQIQLTRQGKTNDKLAPDEIEQLTNLNADNKQLLSSVIDKLNLSARAYHRILKVARTIADLEGSKIVDKPHLIEATSYRRKA</sequence>
<dbReference type="EMBL" id="CP138327">
    <property type="protein sequence ID" value="WXU00436.1"/>
    <property type="molecule type" value="Genomic_DNA"/>
</dbReference>
<organism evidence="3">
    <name type="scientific">Catillopecten margaritatus gill symbiont</name>
    <dbReference type="NCBI Taxonomy" id="3083288"/>
    <lineage>
        <taxon>Bacteria</taxon>
        <taxon>Pseudomonadati</taxon>
        <taxon>Pseudomonadota</taxon>
        <taxon>Gammaproteobacteria</taxon>
        <taxon>sulfur-oxidizing symbionts</taxon>
    </lineage>
</organism>
<comment type="similarity">
    <text evidence="1">Belongs to the Mg-chelatase subunits D/I family. ComM subfamily.</text>
</comment>
<dbReference type="InterPro" id="IPR000523">
    <property type="entry name" value="Mg_chelatse_chII-like_cat_dom"/>
</dbReference>
<dbReference type="NCBIfam" id="NF007365">
    <property type="entry name" value="PRK09862.1"/>
    <property type="match status" value="1"/>
</dbReference>
<dbReference type="InterPro" id="IPR045006">
    <property type="entry name" value="CHLI-like"/>
</dbReference>
<evidence type="ECO:0000256" key="1">
    <source>
        <dbReference type="ARBA" id="ARBA00006354"/>
    </source>
</evidence>
<proteinExistence type="inferred from homology"/>